<proteinExistence type="predicted"/>
<feature type="compositionally biased region" description="Basic and acidic residues" evidence="1">
    <location>
        <begin position="129"/>
        <end position="173"/>
    </location>
</feature>
<evidence type="ECO:0000313" key="2">
    <source>
        <dbReference type="EMBL" id="BDT62176.1"/>
    </source>
</evidence>
<protein>
    <submittedName>
        <fullName evidence="2">Uncharacterized protein</fullName>
    </submittedName>
</protein>
<feature type="region of interest" description="Disordered" evidence="1">
    <location>
        <begin position="1"/>
        <end position="23"/>
    </location>
</feature>
<sequence>MDSNKRNSNKESDSDSDSDSDIDIDYIMKHKQITSSNNNNINNNNDNINRKYIKNKDETVDLDSMVDETITIYNNTELIKNERVVVENGDNGGKMTMKEEKKTKKRKKEEKKNKGVLEEHDKKKKKKKMEQEQKQGQYRHQDVLKDQKKEKEEKGNNDNNNKMEEQKKERGNDIDINNVINSKKMEEQKKERENENDINNVINNKKMEKERENDIVVTTTNNINNMKEQKEEDDNTKKKDDDDEVMMKKKKDDDDSSSSSISTTYHNTEKVTMLPSSYIIANRGENLQNDEIKNTKKRKLNDYSMVRVSDKGPKRKRTLNFHDLYDEFINYFNLNLSKNKDGFKFFSLSSGVKNSFICTDKLFLKRLTTKYGTINHVTKEEIENYIRKSLSVLQDYVTKNHFYDESTVTPPVTSYSLSRGLDNTRIYKRISRLVLRGVKKNSKKMDEIMKIFLSILENKKYYKNYDKKRKGKIIVPPGGSIQSLELDIANLLYLYFEKILPRGFMLIYMMYIKKFVTDHNLLEVLFKKKEDILQNDYNIDFDIEYIVKLILFNIIYPKETCIYNFSKEDIIYNFILEERKKLINGSVKHRPLSRDLFCNEASNYMFYLNEMRKKLNMSSYNFCDIFFVPISVNMCEDILADYSGLSSGYPLNRFVGLSTECFLLESVRLTSV</sequence>
<feature type="compositionally biased region" description="Basic and acidic residues" evidence="1">
    <location>
        <begin position="205"/>
        <end position="214"/>
    </location>
</feature>
<organism evidence="2">
    <name type="scientific">Litopenaeus vannamei majanivirus Nimav-1_LVa</name>
    <dbReference type="NCBI Taxonomy" id="2984273"/>
    <lineage>
        <taxon>Viruses</taxon>
        <taxon>Viruses incertae sedis</taxon>
        <taxon>Naldaviricetes</taxon>
        <taxon>Nimaviridae</taxon>
    </lineage>
</organism>
<name>A0A9C7BLT3_9VIRU</name>
<feature type="region of interest" description="Disordered" evidence="1">
    <location>
        <begin position="88"/>
        <end position="267"/>
    </location>
</feature>
<feature type="compositionally biased region" description="Basic and acidic residues" evidence="1">
    <location>
        <begin position="1"/>
        <end position="13"/>
    </location>
</feature>
<evidence type="ECO:0000256" key="1">
    <source>
        <dbReference type="SAM" id="MobiDB-lite"/>
    </source>
</evidence>
<accession>A0A9C7BLT3</accession>
<feature type="compositionally biased region" description="Acidic residues" evidence="1">
    <location>
        <begin position="14"/>
        <end position="23"/>
    </location>
</feature>
<feature type="compositionally biased region" description="Basic and acidic residues" evidence="1">
    <location>
        <begin position="183"/>
        <end position="195"/>
    </location>
</feature>
<dbReference type="EMBL" id="LC738872">
    <property type="protein sequence ID" value="BDT62176.1"/>
    <property type="molecule type" value="Genomic_DNA"/>
</dbReference>
<feature type="compositionally biased region" description="Basic and acidic residues" evidence="1">
    <location>
        <begin position="110"/>
        <end position="121"/>
    </location>
</feature>
<feature type="compositionally biased region" description="Low complexity" evidence="1">
    <location>
        <begin position="215"/>
        <end position="225"/>
    </location>
</feature>
<reference evidence="2" key="1">
    <citation type="submission" date="2022-10" db="EMBL/GenBank/DDBJ databases">
        <title>Genome sequences of endogenous nimaviruses in decapod crustaceans.</title>
        <authorList>
            <person name="Kawato S."/>
            <person name="Nozaki R."/>
            <person name="Kondo H."/>
            <person name="Hirono I."/>
        </authorList>
    </citation>
    <scope>NUCLEOTIDE SEQUENCE</scope>
    <source>
        <strain evidence="2">Lva-Nima_1</strain>
    </source>
</reference>
<feature type="compositionally biased region" description="Basic and acidic residues" evidence="1">
    <location>
        <begin position="227"/>
        <end position="253"/>
    </location>
</feature>